<dbReference type="SUPFAM" id="SSF56176">
    <property type="entry name" value="FAD-binding/transporter-associated domain-like"/>
    <property type="match status" value="1"/>
</dbReference>
<dbReference type="GO" id="GO:0016491">
    <property type="term" value="F:oxidoreductase activity"/>
    <property type="evidence" value="ECO:0007669"/>
    <property type="project" value="UniProtKB-KW"/>
</dbReference>
<dbReference type="AlphaFoldDB" id="S7ZB52"/>
<dbReference type="InterPro" id="IPR006094">
    <property type="entry name" value="Oxid_FAD_bind_N"/>
</dbReference>
<evidence type="ECO:0000313" key="7">
    <source>
        <dbReference type="Proteomes" id="UP000019376"/>
    </source>
</evidence>
<dbReference type="InterPro" id="IPR016166">
    <property type="entry name" value="FAD-bd_PCMH"/>
</dbReference>
<comment type="similarity">
    <text evidence="1">Belongs to the oxygen-dependent FAD-linked oxidoreductase family.</text>
</comment>
<dbReference type="PANTHER" id="PTHR42973:SF34">
    <property type="entry name" value="FAD BINDING DOMAIN PROTEIN (AFU_ORTHOLOGUE AFUA_3G02770)"/>
    <property type="match status" value="1"/>
</dbReference>
<evidence type="ECO:0000256" key="1">
    <source>
        <dbReference type="ARBA" id="ARBA00005466"/>
    </source>
</evidence>
<gene>
    <name evidence="6" type="ORF">PDE_02412</name>
</gene>
<evidence type="ECO:0000256" key="4">
    <source>
        <dbReference type="ARBA" id="ARBA00023002"/>
    </source>
</evidence>
<proteinExistence type="inferred from homology"/>
<protein>
    <recommendedName>
        <fullName evidence="5">FAD-binding PCMH-type domain-containing protein</fullName>
    </recommendedName>
</protein>
<feature type="domain" description="FAD-binding PCMH-type" evidence="5">
    <location>
        <begin position="56"/>
        <end position="221"/>
    </location>
</feature>
<dbReference type="Gene3D" id="3.30.465.10">
    <property type="match status" value="1"/>
</dbReference>
<dbReference type="Proteomes" id="UP000019376">
    <property type="component" value="Unassembled WGS sequence"/>
</dbReference>
<keyword evidence="7" id="KW-1185">Reference proteome</keyword>
<dbReference type="Pfam" id="PF01565">
    <property type="entry name" value="FAD_binding_4"/>
    <property type="match status" value="1"/>
</dbReference>
<evidence type="ECO:0000256" key="3">
    <source>
        <dbReference type="ARBA" id="ARBA00022827"/>
    </source>
</evidence>
<dbReference type="PhylomeDB" id="S7ZB52"/>
<reference evidence="6 7" key="1">
    <citation type="journal article" date="2013" name="PLoS ONE">
        <title>Genomic and secretomic analyses reveal unique features of the lignocellulolytic enzyme system of Penicillium decumbens.</title>
        <authorList>
            <person name="Liu G."/>
            <person name="Zhang L."/>
            <person name="Wei X."/>
            <person name="Zou G."/>
            <person name="Qin Y."/>
            <person name="Ma L."/>
            <person name="Li J."/>
            <person name="Zheng H."/>
            <person name="Wang S."/>
            <person name="Wang C."/>
            <person name="Xun L."/>
            <person name="Zhao G.-P."/>
            <person name="Zhou Z."/>
            <person name="Qu Y."/>
        </authorList>
    </citation>
    <scope>NUCLEOTIDE SEQUENCE [LARGE SCALE GENOMIC DNA]</scope>
    <source>
        <strain evidence="7">114-2 / CGMCC 5302</strain>
    </source>
</reference>
<dbReference type="PANTHER" id="PTHR42973">
    <property type="entry name" value="BINDING OXIDOREDUCTASE, PUTATIVE (AFU_ORTHOLOGUE AFUA_1G17690)-RELATED"/>
    <property type="match status" value="1"/>
</dbReference>
<evidence type="ECO:0000259" key="5">
    <source>
        <dbReference type="PROSITE" id="PS51387"/>
    </source>
</evidence>
<dbReference type="InterPro" id="IPR036318">
    <property type="entry name" value="FAD-bd_PCMH-like_sf"/>
</dbReference>
<dbReference type="HOGENOM" id="CLU_018354_1_2_1"/>
<dbReference type="Gene3D" id="3.40.462.20">
    <property type="match status" value="1"/>
</dbReference>
<accession>S7ZB52</accession>
<keyword evidence="2" id="KW-0285">Flavoprotein</keyword>
<dbReference type="STRING" id="933388.S7ZB52"/>
<dbReference type="EMBL" id="KB644410">
    <property type="protein sequence ID" value="EPS27469.1"/>
    <property type="molecule type" value="Genomic_DNA"/>
</dbReference>
<dbReference type="OrthoDB" id="2151789at2759"/>
<name>S7ZB52_PENO1</name>
<dbReference type="InterPro" id="IPR016169">
    <property type="entry name" value="FAD-bd_PCMH_sub2"/>
</dbReference>
<dbReference type="eggNOG" id="KOG1231">
    <property type="taxonomic scope" value="Eukaryota"/>
</dbReference>
<dbReference type="InterPro" id="IPR016167">
    <property type="entry name" value="FAD-bd_PCMH_sub1"/>
</dbReference>
<keyword evidence="3" id="KW-0274">FAD</keyword>
<evidence type="ECO:0000313" key="6">
    <source>
        <dbReference type="EMBL" id="EPS27469.1"/>
    </source>
</evidence>
<dbReference type="Gene3D" id="3.30.43.10">
    <property type="entry name" value="Uridine Diphospho-n-acetylenolpyruvylglucosamine Reductase, domain 2"/>
    <property type="match status" value="1"/>
</dbReference>
<organism evidence="6 7">
    <name type="scientific">Penicillium oxalicum (strain 114-2 / CGMCC 5302)</name>
    <name type="common">Penicillium decumbens</name>
    <dbReference type="NCBI Taxonomy" id="933388"/>
    <lineage>
        <taxon>Eukaryota</taxon>
        <taxon>Fungi</taxon>
        <taxon>Dikarya</taxon>
        <taxon>Ascomycota</taxon>
        <taxon>Pezizomycotina</taxon>
        <taxon>Eurotiomycetes</taxon>
        <taxon>Eurotiomycetidae</taxon>
        <taxon>Eurotiales</taxon>
        <taxon>Aspergillaceae</taxon>
        <taxon>Penicillium</taxon>
    </lineage>
</organism>
<evidence type="ECO:0000256" key="2">
    <source>
        <dbReference type="ARBA" id="ARBA00022630"/>
    </source>
</evidence>
<sequence length="485" mass="53279">MCSVTGIFQNSEAVQGIETCAKLCQDLSRDLPGTTIFPDDTAYADQRLLFFSQQQSETCPSCFFLPTDASHVSHAVRLIAGGSCPFAVKSGGHASFEGASSAAEGITISLAKLDSVNLTDKKSIAQIGAGNRWHRVFEELEKYNVTVPGGRTGSVGVGGLTLGGGISFLSGRYGGTIKAVLADGSIVDVNMTSNPDLYWALRGGGSDFAIVTRFDMYSHPQGTMWGGVRNYTIDQVDSILDAYVDFGLQASKNPSTYQITTIYYTGGAHHLTVDLYNTEPIPNPSIFKALDRSSAYADTTGINWISNISHSNAKNQPDGHRGTYWTATYKLDREFAEIVAKTFMEETSHLGNMEGLEARCIMQVITTNMFPHMEKNGGNPLGISTRKHPLMLLNPVFRWNNRVDDMRIMQAATNFVNRLNARATELGLEEPYLYMNYASQFQDVLHSYGPANLKRLQIVAEKYDPQGVFRTLKPGYFKLNGRVGW</sequence>
<dbReference type="GO" id="GO:0071949">
    <property type="term" value="F:FAD binding"/>
    <property type="evidence" value="ECO:0007669"/>
    <property type="project" value="InterPro"/>
</dbReference>
<keyword evidence="4" id="KW-0560">Oxidoreductase</keyword>
<dbReference type="PROSITE" id="PS51387">
    <property type="entry name" value="FAD_PCMH"/>
    <property type="match status" value="1"/>
</dbReference>
<dbReference type="InterPro" id="IPR050416">
    <property type="entry name" value="FAD-linked_Oxidoreductase"/>
</dbReference>